<protein>
    <submittedName>
        <fullName evidence="2">Uncharacterized protein</fullName>
    </submittedName>
</protein>
<sequence>MGRRPGAHSPSSVRSVSARRDAGQSVPSRIHCGARSPADVDGSCCRHDDRSTRNEHRERDVAQPVASRACCDESGRNVERPRDAGPGAWMDARRVSRRRSSVDWKVRATGRDTRCAACDVDAEPRRAPRGVVRCSAVRCGSAADAAGWAARDARRLLGGVDAPYRASGCRVGQFFRHAYRLRRVLVVGRETRRRGRRP</sequence>
<feature type="region of interest" description="Disordered" evidence="1">
    <location>
        <begin position="1"/>
        <end position="66"/>
    </location>
</feature>
<keyword evidence="3" id="KW-1185">Reference proteome</keyword>
<dbReference type="EMBL" id="FZOW01000023">
    <property type="protein sequence ID" value="SNT46278.1"/>
    <property type="molecule type" value="Genomic_DNA"/>
</dbReference>
<dbReference type="Proteomes" id="UP000198327">
    <property type="component" value="Unassembled WGS sequence"/>
</dbReference>
<evidence type="ECO:0000313" key="2">
    <source>
        <dbReference type="EMBL" id="SNT46278.1"/>
    </source>
</evidence>
<proteinExistence type="predicted"/>
<dbReference type="AlphaFoldDB" id="A0A239MWD5"/>
<accession>A0A239MWD5</accession>
<evidence type="ECO:0000313" key="3">
    <source>
        <dbReference type="Proteomes" id="UP000198327"/>
    </source>
</evidence>
<evidence type="ECO:0000256" key="1">
    <source>
        <dbReference type="SAM" id="MobiDB-lite"/>
    </source>
</evidence>
<organism evidence="2 3">
    <name type="scientific">Rhodococcoides kyotonense</name>
    <dbReference type="NCBI Taxonomy" id="398843"/>
    <lineage>
        <taxon>Bacteria</taxon>
        <taxon>Bacillati</taxon>
        <taxon>Actinomycetota</taxon>
        <taxon>Actinomycetes</taxon>
        <taxon>Mycobacteriales</taxon>
        <taxon>Nocardiaceae</taxon>
        <taxon>Rhodococcoides</taxon>
    </lineage>
</organism>
<reference evidence="3" key="1">
    <citation type="submission" date="2017-06" db="EMBL/GenBank/DDBJ databases">
        <authorList>
            <person name="Varghese N."/>
            <person name="Submissions S."/>
        </authorList>
    </citation>
    <scope>NUCLEOTIDE SEQUENCE [LARGE SCALE GENOMIC DNA]</scope>
    <source>
        <strain evidence="3">JCM 23211</strain>
    </source>
</reference>
<feature type="compositionally biased region" description="Basic and acidic residues" evidence="1">
    <location>
        <begin position="44"/>
        <end position="61"/>
    </location>
</feature>
<gene>
    <name evidence="2" type="ORF">SAMN05421642_1232</name>
</gene>
<name>A0A239MWD5_9NOCA</name>